<keyword evidence="3" id="KW-1185">Reference proteome</keyword>
<reference evidence="2 3" key="1">
    <citation type="journal article" date="2018" name="IMA Fungus">
        <title>IMA Genome-F 9: Draft genome sequence of Annulohypoxylon stygium, Aspergillus mulundensis, Berkeleyomyces basicola (syn. Thielaviopsis basicola), Ceratocystis smalleyi, two Cercospora beticola strains, Coleophoma cylindrospora, Fusarium fracticaudum, Phialophora cf. hyalina, and Morchella septimelata.</title>
        <authorList>
            <person name="Wingfield B.D."/>
            <person name="Bills G.F."/>
            <person name="Dong Y."/>
            <person name="Huang W."/>
            <person name="Nel W.J."/>
            <person name="Swalarsk-Parry B.S."/>
            <person name="Vaghefi N."/>
            <person name="Wilken P.M."/>
            <person name="An Z."/>
            <person name="de Beer Z.W."/>
            <person name="De Vos L."/>
            <person name="Chen L."/>
            <person name="Duong T.A."/>
            <person name="Gao Y."/>
            <person name="Hammerbacher A."/>
            <person name="Kikkert J.R."/>
            <person name="Li Y."/>
            <person name="Li H."/>
            <person name="Li K."/>
            <person name="Li Q."/>
            <person name="Liu X."/>
            <person name="Ma X."/>
            <person name="Naidoo K."/>
            <person name="Pethybridge S.J."/>
            <person name="Sun J."/>
            <person name="Steenkamp E.T."/>
            <person name="van der Nest M.A."/>
            <person name="van Wyk S."/>
            <person name="Wingfield M.J."/>
            <person name="Xiong C."/>
            <person name="Yue Q."/>
            <person name="Zhang X."/>
        </authorList>
    </citation>
    <scope>NUCLEOTIDE SEQUENCE [LARGE SCALE GENOMIC DNA]</scope>
    <source>
        <strain evidence="2 3">BP6252</strain>
    </source>
</reference>
<dbReference type="Pfam" id="PF02037">
    <property type="entry name" value="SAP"/>
    <property type="match status" value="1"/>
</dbReference>
<accession>A0A3D8QGZ3</accession>
<dbReference type="STRING" id="1849047.A0A3D8QGZ3"/>
<dbReference type="Gene3D" id="1.10.720.30">
    <property type="entry name" value="SAP domain"/>
    <property type="match status" value="1"/>
</dbReference>
<dbReference type="Proteomes" id="UP000256645">
    <property type="component" value="Unassembled WGS sequence"/>
</dbReference>
<dbReference type="AlphaFoldDB" id="A0A3D8QGZ3"/>
<dbReference type="EMBL" id="PDLM01000015">
    <property type="protein sequence ID" value="RDW61092.1"/>
    <property type="molecule type" value="Genomic_DNA"/>
</dbReference>
<dbReference type="InterPro" id="IPR003034">
    <property type="entry name" value="SAP_dom"/>
</dbReference>
<evidence type="ECO:0000313" key="2">
    <source>
        <dbReference type="EMBL" id="RDW61092.1"/>
    </source>
</evidence>
<feature type="domain" description="SAP" evidence="1">
    <location>
        <begin position="42"/>
        <end position="74"/>
    </location>
</feature>
<proteinExistence type="predicted"/>
<comment type="caution">
    <text evidence="2">The sequence shown here is derived from an EMBL/GenBank/DDBJ whole genome shotgun (WGS) entry which is preliminary data.</text>
</comment>
<organism evidence="2 3">
    <name type="scientific">Coleophoma cylindrospora</name>
    <dbReference type="NCBI Taxonomy" id="1849047"/>
    <lineage>
        <taxon>Eukaryota</taxon>
        <taxon>Fungi</taxon>
        <taxon>Dikarya</taxon>
        <taxon>Ascomycota</taxon>
        <taxon>Pezizomycotina</taxon>
        <taxon>Leotiomycetes</taxon>
        <taxon>Helotiales</taxon>
        <taxon>Dermateaceae</taxon>
        <taxon>Coleophoma</taxon>
    </lineage>
</organism>
<gene>
    <name evidence="2" type="ORF">BP6252_12475</name>
</gene>
<evidence type="ECO:0000259" key="1">
    <source>
        <dbReference type="Pfam" id="PF02037"/>
    </source>
</evidence>
<sequence>MSRVTPPVTKFTHAMRALSSTSHLGHPSLLLDSQARQALYLSRSLKDLKAECSQRNLKAIGSKVELVERLATADASRAHSTFGGHRPMPSTAAPVYKVIPLMQGFRTSAPKPAAHDSSSIDFMFFPEVEAAPDANPFAKLRVPLAPDNYTPDRSANSAHAVESLDDAIPRPEISIIAAHPENVTAAALTEVVDNAAIDVPLETLTAGFSSTPVSELKEESGSLKELWNGFVDDVFGGGTKAKASF</sequence>
<evidence type="ECO:0000313" key="3">
    <source>
        <dbReference type="Proteomes" id="UP000256645"/>
    </source>
</evidence>
<name>A0A3D8QGZ3_9HELO</name>
<dbReference type="SUPFAM" id="SSF68906">
    <property type="entry name" value="SAP domain"/>
    <property type="match status" value="1"/>
</dbReference>
<dbReference type="OrthoDB" id="3993201at2759"/>
<dbReference type="InterPro" id="IPR036361">
    <property type="entry name" value="SAP_dom_sf"/>
</dbReference>
<protein>
    <recommendedName>
        <fullName evidence="1">SAP domain-containing protein</fullName>
    </recommendedName>
</protein>